<dbReference type="PANTHER" id="PTHR11530">
    <property type="entry name" value="D-AMINO ACID OXIDASE"/>
    <property type="match status" value="1"/>
</dbReference>
<dbReference type="AlphaFoldDB" id="A0A8H6Z203"/>
<evidence type="ECO:0000256" key="2">
    <source>
        <dbReference type="ARBA" id="ARBA00006730"/>
    </source>
</evidence>
<dbReference type="InterPro" id="IPR006076">
    <property type="entry name" value="FAD-dep_OxRdtase"/>
</dbReference>
<gene>
    <name evidence="7" type="ORF">MVEN_00264800</name>
</gene>
<dbReference type="GO" id="GO:0019478">
    <property type="term" value="P:D-amino acid catabolic process"/>
    <property type="evidence" value="ECO:0007669"/>
    <property type="project" value="TreeGrafter"/>
</dbReference>
<sequence>MTLALWKDLSPFDQPLKKPSAASPHILVIGSRVTGLTSAWVLLDRGYRVTVLSCEWVNSKHRLTSQTAGALWEYPPAGAKYVTETEDDLVLIEDVLRARFQADAIVNFPGLGAKVLAGDRSVYPIRGGLVRVVNDGIHFPKVDAALTISADVSVDEIIFLVPRNDNILLIGGIAELHRGSLDLTLDSPIIKRMRKRCEAFSPGLENARLDPEYPFAQGLRPFRRQNVRVERELP</sequence>
<comment type="caution">
    <text evidence="7">The sequence shown here is derived from an EMBL/GenBank/DDBJ whole genome shotgun (WGS) entry which is preliminary data.</text>
</comment>
<keyword evidence="8" id="KW-1185">Reference proteome</keyword>
<dbReference type="Proteomes" id="UP000620124">
    <property type="component" value="Unassembled WGS sequence"/>
</dbReference>
<dbReference type="SUPFAM" id="SSF51971">
    <property type="entry name" value="Nucleotide-binding domain"/>
    <property type="match status" value="1"/>
</dbReference>
<dbReference type="Gene3D" id="3.30.9.10">
    <property type="entry name" value="D-Amino Acid Oxidase, subunit A, domain 2"/>
    <property type="match status" value="1"/>
</dbReference>
<evidence type="ECO:0000256" key="4">
    <source>
        <dbReference type="ARBA" id="ARBA00022827"/>
    </source>
</evidence>
<evidence type="ECO:0000259" key="6">
    <source>
        <dbReference type="Pfam" id="PF01266"/>
    </source>
</evidence>
<proteinExistence type="inferred from homology"/>
<evidence type="ECO:0000256" key="1">
    <source>
        <dbReference type="ARBA" id="ARBA00001974"/>
    </source>
</evidence>
<dbReference type="InterPro" id="IPR023209">
    <property type="entry name" value="DAO"/>
</dbReference>
<dbReference type="EMBL" id="JACAZI010000002">
    <property type="protein sequence ID" value="KAF7369362.1"/>
    <property type="molecule type" value="Genomic_DNA"/>
</dbReference>
<dbReference type="PANTHER" id="PTHR11530:SF25">
    <property type="entry name" value="FAD DEPENDENT OXIDOREDUCTASE DOMAIN-CONTAINING PROTEIN"/>
    <property type="match status" value="1"/>
</dbReference>
<evidence type="ECO:0000256" key="5">
    <source>
        <dbReference type="ARBA" id="ARBA00023002"/>
    </source>
</evidence>
<comment type="similarity">
    <text evidence="2">Belongs to the DAMOX/DASOX family.</text>
</comment>
<keyword evidence="4" id="KW-0274">FAD</keyword>
<accession>A0A8H6Z203</accession>
<evidence type="ECO:0000313" key="8">
    <source>
        <dbReference type="Proteomes" id="UP000620124"/>
    </source>
</evidence>
<dbReference type="OrthoDB" id="2015447at2759"/>
<name>A0A8H6Z203_9AGAR</name>
<feature type="domain" description="FAD dependent oxidoreductase" evidence="6">
    <location>
        <begin position="98"/>
        <end position="226"/>
    </location>
</feature>
<keyword evidence="3" id="KW-0285">Flavoprotein</keyword>
<dbReference type="GO" id="GO:0005737">
    <property type="term" value="C:cytoplasm"/>
    <property type="evidence" value="ECO:0007669"/>
    <property type="project" value="TreeGrafter"/>
</dbReference>
<organism evidence="7 8">
    <name type="scientific">Mycena venus</name>
    <dbReference type="NCBI Taxonomy" id="2733690"/>
    <lineage>
        <taxon>Eukaryota</taxon>
        <taxon>Fungi</taxon>
        <taxon>Dikarya</taxon>
        <taxon>Basidiomycota</taxon>
        <taxon>Agaricomycotina</taxon>
        <taxon>Agaricomycetes</taxon>
        <taxon>Agaricomycetidae</taxon>
        <taxon>Agaricales</taxon>
        <taxon>Marasmiineae</taxon>
        <taxon>Mycenaceae</taxon>
        <taxon>Mycena</taxon>
    </lineage>
</organism>
<reference evidence="7" key="1">
    <citation type="submission" date="2020-05" db="EMBL/GenBank/DDBJ databases">
        <title>Mycena genomes resolve the evolution of fungal bioluminescence.</title>
        <authorList>
            <person name="Tsai I.J."/>
        </authorList>
    </citation>
    <scope>NUCLEOTIDE SEQUENCE</scope>
    <source>
        <strain evidence="7">CCC161011</strain>
    </source>
</reference>
<dbReference type="GO" id="GO:0071949">
    <property type="term" value="F:FAD binding"/>
    <property type="evidence" value="ECO:0007669"/>
    <property type="project" value="InterPro"/>
</dbReference>
<dbReference type="Pfam" id="PF01266">
    <property type="entry name" value="DAO"/>
    <property type="match status" value="1"/>
</dbReference>
<dbReference type="GO" id="GO:0003884">
    <property type="term" value="F:D-amino-acid oxidase activity"/>
    <property type="evidence" value="ECO:0007669"/>
    <property type="project" value="InterPro"/>
</dbReference>
<protein>
    <submittedName>
        <fullName evidence="7">FAD dependent oxidoreductase</fullName>
    </submittedName>
</protein>
<comment type="cofactor">
    <cofactor evidence="1">
        <name>FAD</name>
        <dbReference type="ChEBI" id="CHEBI:57692"/>
    </cofactor>
</comment>
<evidence type="ECO:0000256" key="3">
    <source>
        <dbReference type="ARBA" id="ARBA00022630"/>
    </source>
</evidence>
<keyword evidence="5" id="KW-0560">Oxidoreductase</keyword>
<evidence type="ECO:0000313" key="7">
    <source>
        <dbReference type="EMBL" id="KAF7369362.1"/>
    </source>
</evidence>